<dbReference type="AlphaFoldDB" id="A0A9N9HCC0"/>
<protein>
    <submittedName>
        <fullName evidence="1">11838_t:CDS:1</fullName>
    </submittedName>
</protein>
<dbReference type="Proteomes" id="UP000789831">
    <property type="component" value="Unassembled WGS sequence"/>
</dbReference>
<sequence length="129" mass="14886">TEIAVIYAMILVDMLQFLECPPRNKQDDLKNWMAIFGWRLVNPQEIIKPPKVLVREADEGTQLGVNYRPKNANSSYLAPLEDIHWMFSFARNVPVRCFRLAIVIVKLTGNPHYVKEYGNGANENTHCNR</sequence>
<evidence type="ECO:0000313" key="1">
    <source>
        <dbReference type="EMBL" id="CAG8673839.1"/>
    </source>
</evidence>
<accession>A0A9N9HCC0</accession>
<gene>
    <name evidence="1" type="ORF">AGERDE_LOCUS12379</name>
</gene>
<proteinExistence type="predicted"/>
<feature type="non-terminal residue" evidence="1">
    <location>
        <position position="129"/>
    </location>
</feature>
<name>A0A9N9HCC0_9GLOM</name>
<organism evidence="1 2">
    <name type="scientific">Ambispora gerdemannii</name>
    <dbReference type="NCBI Taxonomy" id="144530"/>
    <lineage>
        <taxon>Eukaryota</taxon>
        <taxon>Fungi</taxon>
        <taxon>Fungi incertae sedis</taxon>
        <taxon>Mucoromycota</taxon>
        <taxon>Glomeromycotina</taxon>
        <taxon>Glomeromycetes</taxon>
        <taxon>Archaeosporales</taxon>
        <taxon>Ambisporaceae</taxon>
        <taxon>Ambispora</taxon>
    </lineage>
</organism>
<feature type="non-terminal residue" evidence="1">
    <location>
        <position position="1"/>
    </location>
</feature>
<comment type="caution">
    <text evidence="1">The sequence shown here is derived from an EMBL/GenBank/DDBJ whole genome shotgun (WGS) entry which is preliminary data.</text>
</comment>
<reference evidence="1" key="1">
    <citation type="submission" date="2021-06" db="EMBL/GenBank/DDBJ databases">
        <authorList>
            <person name="Kallberg Y."/>
            <person name="Tangrot J."/>
            <person name="Rosling A."/>
        </authorList>
    </citation>
    <scope>NUCLEOTIDE SEQUENCE</scope>
    <source>
        <strain evidence="1">MT106</strain>
    </source>
</reference>
<evidence type="ECO:0000313" key="2">
    <source>
        <dbReference type="Proteomes" id="UP000789831"/>
    </source>
</evidence>
<keyword evidence="2" id="KW-1185">Reference proteome</keyword>
<dbReference type="EMBL" id="CAJVPL010008312">
    <property type="protein sequence ID" value="CAG8673839.1"/>
    <property type="molecule type" value="Genomic_DNA"/>
</dbReference>